<gene>
    <name evidence="2" type="ORF">CRG98_042053</name>
</gene>
<evidence type="ECO:0000313" key="2">
    <source>
        <dbReference type="EMBL" id="PKI37540.1"/>
    </source>
</evidence>
<evidence type="ECO:0000256" key="1">
    <source>
        <dbReference type="SAM" id="MobiDB-lite"/>
    </source>
</evidence>
<dbReference type="Proteomes" id="UP000233551">
    <property type="component" value="Unassembled WGS sequence"/>
</dbReference>
<evidence type="ECO:0000313" key="3">
    <source>
        <dbReference type="Proteomes" id="UP000233551"/>
    </source>
</evidence>
<name>A0A2I0I1A9_PUNGR</name>
<organism evidence="2 3">
    <name type="scientific">Punica granatum</name>
    <name type="common">Pomegranate</name>
    <dbReference type="NCBI Taxonomy" id="22663"/>
    <lineage>
        <taxon>Eukaryota</taxon>
        <taxon>Viridiplantae</taxon>
        <taxon>Streptophyta</taxon>
        <taxon>Embryophyta</taxon>
        <taxon>Tracheophyta</taxon>
        <taxon>Spermatophyta</taxon>
        <taxon>Magnoliopsida</taxon>
        <taxon>eudicotyledons</taxon>
        <taxon>Gunneridae</taxon>
        <taxon>Pentapetalae</taxon>
        <taxon>rosids</taxon>
        <taxon>malvids</taxon>
        <taxon>Myrtales</taxon>
        <taxon>Lythraceae</taxon>
        <taxon>Punica</taxon>
    </lineage>
</organism>
<dbReference type="AlphaFoldDB" id="A0A2I0I1A9"/>
<feature type="compositionally biased region" description="Basic and acidic residues" evidence="1">
    <location>
        <begin position="1"/>
        <end position="17"/>
    </location>
</feature>
<sequence>MKSNRIERGGEREDGKSSGHVTNLLRPPPYLWPTEWAPGPSLRPRSDRLPFPSITQCQYYGGWGHLARPHSRALQQSYPNLSGRGL</sequence>
<accession>A0A2I0I1A9</accession>
<feature type="region of interest" description="Disordered" evidence="1">
    <location>
        <begin position="1"/>
        <end position="28"/>
    </location>
</feature>
<keyword evidence="3" id="KW-1185">Reference proteome</keyword>
<dbReference type="EMBL" id="PGOL01004351">
    <property type="protein sequence ID" value="PKI37540.1"/>
    <property type="molecule type" value="Genomic_DNA"/>
</dbReference>
<reference evidence="2 3" key="1">
    <citation type="submission" date="2017-11" db="EMBL/GenBank/DDBJ databases">
        <title>De-novo sequencing of pomegranate (Punica granatum L.) genome.</title>
        <authorList>
            <person name="Akparov Z."/>
            <person name="Amiraslanov A."/>
            <person name="Hajiyeva S."/>
            <person name="Abbasov M."/>
            <person name="Kaur K."/>
            <person name="Hamwieh A."/>
            <person name="Solovyev V."/>
            <person name="Salamov A."/>
            <person name="Braich B."/>
            <person name="Kosarev P."/>
            <person name="Mahmoud A."/>
            <person name="Hajiyev E."/>
            <person name="Babayeva S."/>
            <person name="Izzatullayeva V."/>
            <person name="Mammadov A."/>
            <person name="Mammadov A."/>
            <person name="Sharifova S."/>
            <person name="Ojaghi J."/>
            <person name="Eynullazada K."/>
            <person name="Bayramov B."/>
            <person name="Abdulazimova A."/>
            <person name="Shahmuradov I."/>
        </authorList>
    </citation>
    <scope>NUCLEOTIDE SEQUENCE [LARGE SCALE GENOMIC DNA]</scope>
    <source>
        <strain evidence="3">cv. AG2017</strain>
        <tissue evidence="2">Leaf</tissue>
    </source>
</reference>
<proteinExistence type="predicted"/>
<comment type="caution">
    <text evidence="2">The sequence shown here is derived from an EMBL/GenBank/DDBJ whole genome shotgun (WGS) entry which is preliminary data.</text>
</comment>
<protein>
    <submittedName>
        <fullName evidence="2">Uncharacterized protein</fullName>
    </submittedName>
</protein>